<sequence length="113" mass="13061">MTRQRKEGKEFKEHPNCEREGKCQQFKINFFKLIISSGIDSELSCEARVGLNRRAGSYSGGNNGRRRTLPKIELVDSRRRVIRLCAVIVLAFALLSLPRYIYLTWSVWREANG</sequence>
<name>A0A915LR59_MELJA</name>
<keyword evidence="1" id="KW-1133">Transmembrane helix</keyword>
<protein>
    <submittedName>
        <fullName evidence="3">Transmembrane protein</fullName>
    </submittedName>
</protein>
<keyword evidence="1" id="KW-0472">Membrane</keyword>
<evidence type="ECO:0000256" key="1">
    <source>
        <dbReference type="SAM" id="Phobius"/>
    </source>
</evidence>
<evidence type="ECO:0000313" key="3">
    <source>
        <dbReference type="WBParaSite" id="scaffold14642_cov269.g17546"/>
    </source>
</evidence>
<keyword evidence="2" id="KW-1185">Reference proteome</keyword>
<proteinExistence type="predicted"/>
<dbReference type="Proteomes" id="UP000887561">
    <property type="component" value="Unplaced"/>
</dbReference>
<dbReference type="AlphaFoldDB" id="A0A915LR59"/>
<reference evidence="3" key="1">
    <citation type="submission" date="2022-11" db="UniProtKB">
        <authorList>
            <consortium name="WormBaseParasite"/>
        </authorList>
    </citation>
    <scope>IDENTIFICATION</scope>
</reference>
<accession>A0A915LR59</accession>
<organism evidence="2 3">
    <name type="scientific">Meloidogyne javanica</name>
    <name type="common">Root-knot nematode worm</name>
    <dbReference type="NCBI Taxonomy" id="6303"/>
    <lineage>
        <taxon>Eukaryota</taxon>
        <taxon>Metazoa</taxon>
        <taxon>Ecdysozoa</taxon>
        <taxon>Nematoda</taxon>
        <taxon>Chromadorea</taxon>
        <taxon>Rhabditida</taxon>
        <taxon>Tylenchina</taxon>
        <taxon>Tylenchomorpha</taxon>
        <taxon>Tylenchoidea</taxon>
        <taxon>Meloidogynidae</taxon>
        <taxon>Meloidogyninae</taxon>
        <taxon>Meloidogyne</taxon>
        <taxon>Meloidogyne incognita group</taxon>
    </lineage>
</organism>
<keyword evidence="1" id="KW-0812">Transmembrane</keyword>
<evidence type="ECO:0000313" key="2">
    <source>
        <dbReference type="Proteomes" id="UP000887561"/>
    </source>
</evidence>
<feature type="transmembrane region" description="Helical" evidence="1">
    <location>
        <begin position="81"/>
        <end position="102"/>
    </location>
</feature>
<dbReference type="WBParaSite" id="scaffold14642_cov269.g17546">
    <property type="protein sequence ID" value="scaffold14642_cov269.g17546"/>
    <property type="gene ID" value="scaffold14642_cov269.g17546"/>
</dbReference>